<accession>A0ABP9X1W8</accession>
<keyword evidence="4" id="KW-1185">Reference proteome</keyword>
<dbReference type="PANTHER" id="PTHR43125">
    <property type="entry name" value="INOSITOL-3-PHOSPHATE SYNTHASE"/>
    <property type="match status" value="1"/>
</dbReference>
<dbReference type="Proteomes" id="UP001428290">
    <property type="component" value="Unassembled WGS sequence"/>
</dbReference>
<evidence type="ECO:0000256" key="1">
    <source>
        <dbReference type="ARBA" id="ARBA00010813"/>
    </source>
</evidence>
<dbReference type="InterPro" id="IPR052199">
    <property type="entry name" value="MIPS"/>
</dbReference>
<dbReference type="PANTHER" id="PTHR43125:SF1">
    <property type="entry name" value="INOSITOL-3-PHOSPHATE SYNTHASE"/>
    <property type="match status" value="1"/>
</dbReference>
<gene>
    <name evidence="3" type="primary">ino1</name>
    <name evidence="3" type="ORF">Hgul01_03238</name>
</gene>
<evidence type="ECO:0000313" key="3">
    <source>
        <dbReference type="EMBL" id="GAA5529428.1"/>
    </source>
</evidence>
<dbReference type="SUPFAM" id="SSF55347">
    <property type="entry name" value="Glyceraldehyde-3-phosphate dehydrogenase-like, C-terminal domain"/>
    <property type="match status" value="1"/>
</dbReference>
<dbReference type="Pfam" id="PF01658">
    <property type="entry name" value="Inos-1-P_synth"/>
    <property type="match status" value="1"/>
</dbReference>
<dbReference type="InterPro" id="IPR036291">
    <property type="entry name" value="NAD(P)-bd_dom_sf"/>
</dbReference>
<dbReference type="EMBL" id="BAABRU010000011">
    <property type="protein sequence ID" value="GAA5529428.1"/>
    <property type="molecule type" value="Genomic_DNA"/>
</dbReference>
<proteinExistence type="inferred from homology"/>
<reference evidence="3 4" key="1">
    <citation type="submission" date="2024-02" db="EMBL/GenBank/DDBJ databases">
        <title>Herpetosiphon gulosus NBRC 112829.</title>
        <authorList>
            <person name="Ichikawa N."/>
            <person name="Katano-Makiyama Y."/>
            <person name="Hidaka K."/>
        </authorList>
    </citation>
    <scope>NUCLEOTIDE SEQUENCE [LARGE SCALE GENOMIC DNA]</scope>
    <source>
        <strain evidence="3 4">NBRC 112829</strain>
    </source>
</reference>
<name>A0ABP9X1W8_9CHLR</name>
<dbReference type="PIRSF" id="PIRSF015578">
    <property type="entry name" value="Myoinos-ppht_syn"/>
    <property type="match status" value="1"/>
</dbReference>
<dbReference type="InterPro" id="IPR013021">
    <property type="entry name" value="Myo-inos-1-P_Synthase_GAPDH"/>
</dbReference>
<protein>
    <submittedName>
        <fullName evidence="3">Inositol-3-phosphate synthase</fullName>
    </submittedName>
</protein>
<evidence type="ECO:0000313" key="4">
    <source>
        <dbReference type="Proteomes" id="UP001428290"/>
    </source>
</evidence>
<dbReference type="RefSeq" id="WP_041304643.1">
    <property type="nucleotide sequence ID" value="NZ_BAABRU010000011.1"/>
</dbReference>
<dbReference type="Gene3D" id="3.40.50.720">
    <property type="entry name" value="NAD(P)-binding Rossmann-like Domain"/>
    <property type="match status" value="1"/>
</dbReference>
<evidence type="ECO:0000259" key="2">
    <source>
        <dbReference type="Pfam" id="PF01658"/>
    </source>
</evidence>
<sequence>MSKKIRVAIIGVGNCASSLVQGIEFYKNANEDDHVPGLMHVNLGGYHVRDIEFTAGFDINITKVGKDLSEAIFAEPNNTYKFSEVPHLNVPVYRGMTHDGLGKYLSQVIEKAPGSTADIVKILRDTKTDVVISYLPVGSEMATKWYVEQILEAGCAFINCVPVFIASQEYWRKRFEEKNLPIIGDDIKSQVGATIVHRVLTNLFEQRGVRLDRTYQLNFGGNTDFYNMLERERLESKKISKTNAVTSQLPYALPADSVHVGPSDYVPWLTDRKWCYIRMEGTTFGNVPLNAEVKLEVWDSPNSAGVVIDAIRCAKLALDRGVGGALYAPSSYFMKTPPEQYTDDEAHRRTESFIAGE</sequence>
<comment type="caution">
    <text evidence="3">The sequence shown here is derived from an EMBL/GenBank/DDBJ whole genome shotgun (WGS) entry which is preliminary data.</text>
</comment>
<dbReference type="Gene3D" id="3.30.360.10">
    <property type="entry name" value="Dihydrodipicolinate Reductase, domain 2"/>
    <property type="match status" value="1"/>
</dbReference>
<dbReference type="InterPro" id="IPR002587">
    <property type="entry name" value="Myo-inos-1-P_Synthase"/>
</dbReference>
<dbReference type="SUPFAM" id="SSF51735">
    <property type="entry name" value="NAD(P)-binding Rossmann-fold domains"/>
    <property type="match status" value="1"/>
</dbReference>
<comment type="similarity">
    <text evidence="1">Belongs to the myo-inositol 1-phosphate synthase family.</text>
</comment>
<organism evidence="3 4">
    <name type="scientific">Herpetosiphon gulosus</name>
    <dbReference type="NCBI Taxonomy" id="1973496"/>
    <lineage>
        <taxon>Bacteria</taxon>
        <taxon>Bacillati</taxon>
        <taxon>Chloroflexota</taxon>
        <taxon>Chloroflexia</taxon>
        <taxon>Herpetosiphonales</taxon>
        <taxon>Herpetosiphonaceae</taxon>
        <taxon>Herpetosiphon</taxon>
    </lineage>
</organism>
<feature type="domain" description="Myo-inositol-1-phosphate synthase GAPDH-like" evidence="2">
    <location>
        <begin position="192"/>
        <end position="300"/>
    </location>
</feature>